<accession>A0A2W2C975</accession>
<dbReference type="InterPro" id="IPR050109">
    <property type="entry name" value="HTH-type_TetR-like_transc_reg"/>
</dbReference>
<dbReference type="SUPFAM" id="SSF46689">
    <property type="entry name" value="Homeodomain-like"/>
    <property type="match status" value="1"/>
</dbReference>
<sequence length="240" mass="25880">MTELVPRREGRKRNAATTSERIRRTALELFSTQGYEATGIRELADRVGMTTASLYHYVGTKAELLTDIMRDAQARLLAAAQGALAGIDDPAARIVRLVHIHVLAHAIFQLEARTVDTELRVLDPSALQEILDARDEYEQLWREAIVRGCDDGVFTVPDASTARLAIMTMSTGVAHWYKPNRGASPAELAVNFSDLALALLRATDAAGRTVDTAALALGDPAELIPLLGIAPPASTADAAR</sequence>
<dbReference type="PANTHER" id="PTHR30055:SF200">
    <property type="entry name" value="HTH-TYPE TRANSCRIPTIONAL REPRESSOR BDCR"/>
    <property type="match status" value="1"/>
</dbReference>
<dbReference type="InterPro" id="IPR041490">
    <property type="entry name" value="KstR2_TetR_C"/>
</dbReference>
<evidence type="ECO:0000313" key="5">
    <source>
        <dbReference type="Proteomes" id="UP000248764"/>
    </source>
</evidence>
<dbReference type="Proteomes" id="UP000248764">
    <property type="component" value="Unassembled WGS sequence"/>
</dbReference>
<dbReference type="GO" id="GO:0000976">
    <property type="term" value="F:transcription cis-regulatory region binding"/>
    <property type="evidence" value="ECO:0007669"/>
    <property type="project" value="TreeGrafter"/>
</dbReference>
<name>A0A2W2C975_9ACTN</name>
<keyword evidence="1 2" id="KW-0238">DNA-binding</keyword>
<keyword evidence="5" id="KW-1185">Reference proteome</keyword>
<reference evidence="4 5" key="1">
    <citation type="submission" date="2018-01" db="EMBL/GenBank/DDBJ databases">
        <title>Draft genome sequence of Jiangella sp. GTF31.</title>
        <authorList>
            <person name="Sahin N."/>
            <person name="Ay H."/>
            <person name="Saygin H."/>
        </authorList>
    </citation>
    <scope>NUCLEOTIDE SEQUENCE [LARGE SCALE GENOMIC DNA]</scope>
    <source>
        <strain evidence="4 5">GTF31</strain>
    </source>
</reference>
<dbReference type="PANTHER" id="PTHR30055">
    <property type="entry name" value="HTH-TYPE TRANSCRIPTIONAL REGULATOR RUTR"/>
    <property type="match status" value="1"/>
</dbReference>
<dbReference type="RefSeq" id="WP_111255882.1">
    <property type="nucleotide sequence ID" value="NZ_POTW01000040.1"/>
</dbReference>
<comment type="caution">
    <text evidence="4">The sequence shown here is derived from an EMBL/GenBank/DDBJ whole genome shotgun (WGS) entry which is preliminary data.</text>
</comment>
<dbReference type="InterPro" id="IPR009057">
    <property type="entry name" value="Homeodomain-like_sf"/>
</dbReference>
<dbReference type="PROSITE" id="PS50977">
    <property type="entry name" value="HTH_TETR_2"/>
    <property type="match status" value="1"/>
</dbReference>
<dbReference type="PRINTS" id="PR00455">
    <property type="entry name" value="HTHTETR"/>
</dbReference>
<dbReference type="InterPro" id="IPR036271">
    <property type="entry name" value="Tet_transcr_reg_TetR-rel_C_sf"/>
</dbReference>
<dbReference type="EMBL" id="POTW01000040">
    <property type="protein sequence ID" value="PZF82366.1"/>
    <property type="molecule type" value="Genomic_DNA"/>
</dbReference>
<dbReference type="AlphaFoldDB" id="A0A2W2C975"/>
<evidence type="ECO:0000313" key="4">
    <source>
        <dbReference type="EMBL" id="PZF82366.1"/>
    </source>
</evidence>
<dbReference type="Gene3D" id="1.10.357.10">
    <property type="entry name" value="Tetracycline Repressor, domain 2"/>
    <property type="match status" value="1"/>
</dbReference>
<protein>
    <submittedName>
        <fullName evidence="4">TetR family transcriptional regulator</fullName>
    </submittedName>
</protein>
<feature type="domain" description="HTH tetR-type" evidence="3">
    <location>
        <begin position="16"/>
        <end position="76"/>
    </location>
</feature>
<feature type="DNA-binding region" description="H-T-H motif" evidence="2">
    <location>
        <begin position="39"/>
        <end position="58"/>
    </location>
</feature>
<evidence type="ECO:0000256" key="2">
    <source>
        <dbReference type="PROSITE-ProRule" id="PRU00335"/>
    </source>
</evidence>
<gene>
    <name evidence="4" type="ORF">C1I92_17220</name>
</gene>
<dbReference type="GO" id="GO:0003700">
    <property type="term" value="F:DNA-binding transcription factor activity"/>
    <property type="evidence" value="ECO:0007669"/>
    <property type="project" value="TreeGrafter"/>
</dbReference>
<proteinExistence type="predicted"/>
<evidence type="ECO:0000256" key="1">
    <source>
        <dbReference type="ARBA" id="ARBA00023125"/>
    </source>
</evidence>
<dbReference type="SUPFAM" id="SSF48498">
    <property type="entry name" value="Tetracyclin repressor-like, C-terminal domain"/>
    <property type="match status" value="1"/>
</dbReference>
<dbReference type="Pfam" id="PF00440">
    <property type="entry name" value="TetR_N"/>
    <property type="match status" value="1"/>
</dbReference>
<dbReference type="InterPro" id="IPR001647">
    <property type="entry name" value="HTH_TetR"/>
</dbReference>
<evidence type="ECO:0000259" key="3">
    <source>
        <dbReference type="PROSITE" id="PS50977"/>
    </source>
</evidence>
<organism evidence="4 5">
    <name type="scientific">Jiangella anatolica</name>
    <dbReference type="NCBI Taxonomy" id="2670374"/>
    <lineage>
        <taxon>Bacteria</taxon>
        <taxon>Bacillati</taxon>
        <taxon>Actinomycetota</taxon>
        <taxon>Actinomycetes</taxon>
        <taxon>Jiangellales</taxon>
        <taxon>Jiangellaceae</taxon>
        <taxon>Jiangella</taxon>
    </lineage>
</organism>
<dbReference type="Pfam" id="PF17932">
    <property type="entry name" value="TetR_C_24"/>
    <property type="match status" value="1"/>
</dbReference>